<name>A0A5C6GQ30_METRR</name>
<dbReference type="PANTHER" id="PTHR33973">
    <property type="entry name" value="OS07G0153300 PROTEIN"/>
    <property type="match status" value="1"/>
</dbReference>
<gene>
    <name evidence="3" type="ORF">ED733_008827</name>
</gene>
<dbReference type="Pfam" id="PF07103">
    <property type="entry name" value="DUF1365"/>
    <property type="match status" value="1"/>
</dbReference>
<dbReference type="Proteomes" id="UP000317257">
    <property type="component" value="Unassembled WGS sequence"/>
</dbReference>
<feature type="region of interest" description="Disordered" evidence="1">
    <location>
        <begin position="638"/>
        <end position="658"/>
    </location>
</feature>
<keyword evidence="2" id="KW-0812">Transmembrane</keyword>
<dbReference type="EMBL" id="SBHS01000001">
    <property type="protein sequence ID" value="TWU79142.1"/>
    <property type="molecule type" value="Genomic_DNA"/>
</dbReference>
<protein>
    <recommendedName>
        <fullName evidence="5">DNA-binding WRKY domain-containing protein</fullName>
    </recommendedName>
</protein>
<dbReference type="InterPro" id="IPR010775">
    <property type="entry name" value="DUF1365"/>
</dbReference>
<keyword evidence="2" id="KW-1133">Transmembrane helix</keyword>
<evidence type="ECO:0000256" key="1">
    <source>
        <dbReference type="SAM" id="MobiDB-lite"/>
    </source>
</evidence>
<dbReference type="AlphaFoldDB" id="A0A5C6GQ30"/>
<proteinExistence type="predicted"/>
<comment type="caution">
    <text evidence="3">The sequence shown here is derived from an EMBL/GenBank/DDBJ whole genome shotgun (WGS) entry which is preliminary data.</text>
</comment>
<evidence type="ECO:0000313" key="3">
    <source>
        <dbReference type="EMBL" id="TWU79142.1"/>
    </source>
</evidence>
<feature type="transmembrane region" description="Helical" evidence="2">
    <location>
        <begin position="64"/>
        <end position="93"/>
    </location>
</feature>
<evidence type="ECO:0000313" key="4">
    <source>
        <dbReference type="Proteomes" id="UP000317257"/>
    </source>
</evidence>
<sequence>MDGLFDDSSWPRMIKIIDGADRILYEEPRLLLALVLISLYYALMGSWLELLLTTIVIGSEHSRALLTFACYFWEILSIGLIPTVGIVTTGFMLTSYFANRDEDWDSPAQQYLIPCKTTHTRLFPKKHSFAYSYLVVGVPVGSTGTANGMLAIDDRSYSAWSFICKLFRGRWYSVSDADYMQRGRSAHGLRGKLDEYLRSQDVKPSDYPHAYLVTAAKFLGYHFNPVSFWYLYSVDKILSAIVLEVNNTFDERRPYLVLRDFSSDARHVSSPSQQIPSSRIRGSWSKDFHVSPFNSRKGAYSLIASDPFGPGMKEFRGINVTINLSSSKGHTKLVTRLFSEGEAVNPASMGPVARVKFLSRWFWVGFATFPRIVKEAAALFFKRKLHVWYRPEPMKASLGRHATKTEGQLEVAFREYLKFLVNRCHKPMSITYVASGIVSNPEDIFRSPSWYGSLEEDRKALELKVLTPIFYTRFVHYAHDFEAIFTEFMDSATIWVSEPKLLPDLFLKKGSPPLQTSSMMDYLFFKGIKNLRRRPNKIPRVSTSADIQRNGVSTVDIRDFRISPMDAYILELNDNPMKATYRSTLLRMFVADPNSPSKILGSHPALAINIHPVGDEETPPQWRYADVETMTDVHSGVSRKGASAWSREGKQTTRVNSKSQGIHLVAMLS</sequence>
<accession>A0A5C6GQ30</accession>
<feature type="transmembrane region" description="Helical" evidence="2">
    <location>
        <begin position="30"/>
        <end position="52"/>
    </location>
</feature>
<keyword evidence="2" id="KW-0472">Membrane</keyword>
<evidence type="ECO:0008006" key="5">
    <source>
        <dbReference type="Google" id="ProtNLM"/>
    </source>
</evidence>
<evidence type="ECO:0000256" key="2">
    <source>
        <dbReference type="SAM" id="Phobius"/>
    </source>
</evidence>
<reference evidence="4" key="1">
    <citation type="submission" date="2018-12" db="EMBL/GenBank/DDBJ databases">
        <title>The complete genome of Metarhizium rileyi, a key fungal pathogen of Lepidoptera.</title>
        <authorList>
            <person name="Binneck E."/>
            <person name="Lastra C.C.L."/>
            <person name="Sosa-Gomez D.R."/>
        </authorList>
    </citation>
    <scope>NUCLEOTIDE SEQUENCE [LARGE SCALE GENOMIC DNA]</scope>
    <source>
        <strain evidence="4">Cep018-CH2</strain>
    </source>
</reference>
<dbReference type="PANTHER" id="PTHR33973:SF4">
    <property type="entry name" value="OS07G0153300 PROTEIN"/>
    <property type="match status" value="1"/>
</dbReference>
<organism evidence="3 4">
    <name type="scientific">Metarhizium rileyi (strain RCEF 4871)</name>
    <name type="common">Nomuraea rileyi</name>
    <dbReference type="NCBI Taxonomy" id="1649241"/>
    <lineage>
        <taxon>Eukaryota</taxon>
        <taxon>Fungi</taxon>
        <taxon>Dikarya</taxon>
        <taxon>Ascomycota</taxon>
        <taxon>Pezizomycotina</taxon>
        <taxon>Sordariomycetes</taxon>
        <taxon>Hypocreomycetidae</taxon>
        <taxon>Hypocreales</taxon>
        <taxon>Clavicipitaceae</taxon>
        <taxon>Metarhizium</taxon>
    </lineage>
</organism>